<proteinExistence type="predicted"/>
<reference evidence="1 2" key="1">
    <citation type="submission" date="2020-11" db="EMBL/GenBank/DDBJ databases">
        <title>Draft Genome of Enterobacter sp. strain EMC7.</title>
        <authorList>
            <person name="Barman P."/>
            <person name="Sinha S."/>
            <person name="Sen S."/>
            <person name="Chakraborty R."/>
        </authorList>
    </citation>
    <scope>NUCLEOTIDE SEQUENCE [LARGE SCALE GENOMIC DNA]</scope>
    <source>
        <strain evidence="1 2">EMC7</strain>
    </source>
</reference>
<dbReference type="EMBL" id="JADMNK010000011">
    <property type="protein sequence ID" value="MBZ0059709.1"/>
    <property type="molecule type" value="Genomic_DNA"/>
</dbReference>
<dbReference type="RefSeq" id="WP_052246150.1">
    <property type="nucleotide sequence ID" value="NZ_JADMNK010000011.1"/>
</dbReference>
<evidence type="ECO:0000313" key="1">
    <source>
        <dbReference type="EMBL" id="MBZ0059709.1"/>
    </source>
</evidence>
<protein>
    <recommendedName>
        <fullName evidence="3">HTH HARE-type domain-containing protein</fullName>
    </recommendedName>
</protein>
<evidence type="ECO:0008006" key="3">
    <source>
        <dbReference type="Google" id="ProtNLM"/>
    </source>
</evidence>
<sequence length="99" mass="11286">MHRTKSERLRDDLIGEAVLLILKDNGPINFKTLAVKLKIMASMERDAERRSALSAAAVEVEQKVKSSSRVHPEARKNCLINSMHHLMVNTAQHKYDKKH</sequence>
<accession>A0ABS7RZG7</accession>
<dbReference type="Proteomes" id="UP000706580">
    <property type="component" value="Unassembled WGS sequence"/>
</dbReference>
<organism evidence="1 2">
    <name type="scientific">Leclercia barmai</name>
    <dbReference type="NCBI Taxonomy" id="2785629"/>
    <lineage>
        <taxon>Bacteria</taxon>
        <taxon>Pseudomonadati</taxon>
        <taxon>Pseudomonadota</taxon>
        <taxon>Gammaproteobacteria</taxon>
        <taxon>Enterobacterales</taxon>
        <taxon>Enterobacteriaceae</taxon>
        <taxon>Leclercia</taxon>
    </lineage>
</organism>
<comment type="caution">
    <text evidence="1">The sequence shown here is derived from an EMBL/GenBank/DDBJ whole genome shotgun (WGS) entry which is preliminary data.</text>
</comment>
<name>A0ABS7RZG7_9ENTR</name>
<gene>
    <name evidence="1" type="ORF">ITX56_18245</name>
</gene>
<evidence type="ECO:0000313" key="2">
    <source>
        <dbReference type="Proteomes" id="UP000706580"/>
    </source>
</evidence>
<keyword evidence="2" id="KW-1185">Reference proteome</keyword>